<dbReference type="SUPFAM" id="SSF48371">
    <property type="entry name" value="ARM repeat"/>
    <property type="match status" value="3"/>
</dbReference>
<reference evidence="3 4" key="1">
    <citation type="submission" date="2018-03" db="EMBL/GenBank/DDBJ databases">
        <title>The ancient ancestry and fast evolution of plastids.</title>
        <authorList>
            <person name="Moore K.R."/>
            <person name="Magnabosco C."/>
            <person name="Momper L."/>
            <person name="Gold D.A."/>
            <person name="Bosak T."/>
            <person name="Fournier G.P."/>
        </authorList>
    </citation>
    <scope>NUCLEOTIDE SEQUENCE [LARGE SCALE GENOMIC DNA]</scope>
    <source>
        <strain evidence="3 4">CCALA 016</strain>
    </source>
</reference>
<evidence type="ECO:0000256" key="1">
    <source>
        <dbReference type="ARBA" id="ARBA00022549"/>
    </source>
</evidence>
<dbReference type="OrthoDB" id="453863at2"/>
<keyword evidence="2" id="KW-0605">Phycobilisome</keyword>
<dbReference type="Proteomes" id="UP000239001">
    <property type="component" value="Unassembled WGS sequence"/>
</dbReference>
<sequence>MEFLSSLSLSELQPFLNNPEQLTRESVSFQLAVANFPQTPRHLLQILIESPDPRVSEAAQMHVNWAGEIADNCTDAVEEKLKACQLGQNDRLAVELLKIAPVSPDFLSQWVPVKYLMDGLSNPYLPLRYRLKLLERLAQEPTLEPRLQVAESSETPLAVLEQLAGSLEIPVRLAIKFNPSCPPQLIQLVEGQHEIASNWDTETEQLAMLARSRWDWIRLAVAQNPFTSPETLMLLARDKVFKIRLAVAKNSFTPASILSVLAESENEIQKAIALHPHATEEILHRLYSTQQVVIRSRQDLPASILERFFNDSYKDIYLFLRQPNTPTWILAEIANVDLEALKADILANSHRSPIIQSSEEWLRDKTNFLMEVATHPQVSVEILESLSQYPNPRVQLAVTRNIKTPQSLRNYLLKQVVIEAEDYIKVNIASAPQTPVEILEQLSGVSSSLNTMTEMLSQIAPDATPHLLNRIKVFIDRHQSPELVLFWMQQGPEFQASILNDWDDLIASLNEEEQQTLEYISHQKSSVEWKGKFTVERASDSTSTSSRSDRLEPKYQLLDRLMYFLNMSYNCDITNQKIIAGLLSNSSTPVNLREQLWQKHKKEADDFNRYNQDASLRFALGCNLAVPENERLEYLEQALTSGWRDISEAIAKHPNTPVEILEIIAQSGGGLQQIVKNPNAPVHILRQAVEQIENSSGLSHTLIDITKNLNTPVDLLEYLALDKGKYGVCEAVLENPRLDHLTRTKIQLEIQEKEEIQKANQILAERTNTPYALAQVVEKGDQNAKISVARNLQTPIHILEQLAKDDDETVRSVVSKNPNLPLNSLLELAEDASFQIRLSLACNRLHQSTPIPILKKLAQDESDLVRAEVAANKDTPVEILTKLAQDSSHEVCHQLTHNPNTPVEVLELLGVEKGIVNAYNLKTPGTALAAAVEQTLEKDSRTQKKIFEFLLRDLEGSQMPASTLEKLATHQASWIRSDVAHHRNTSLSVLETMIDDEYEPVLRGIARNPNSSPQLLESLLNRHETVARAMVERSEIPINLMEKLLDHKSEYIRQRIVSRPNLPLELAGKIINTELEKSVLISLARNPSLTTELLTQFIQHSNANVRQILVNHPNLTESHWQQLAQDRALPVREAVALNAKVSTHILEILSRDREAQVRGKVATNPRTPVSVLESLVQDEDATVRIAVASNPNLPLSYLEQLALDDTVEVRRAVANYALLRNLAPKPTSRQTNPTLISLSRIYNPKTDDLASVLVEYAQSENDFVRLVTLLHPLTPVEILQQAAQSISWVDRYAVAENPATPNTVKEQLIQDSNRFVRATAKANL</sequence>
<name>A0A2T1M0I4_9CHRO</name>
<keyword evidence="1" id="KW-0042">Antenna complex</keyword>
<accession>A0A2T1M0I4</accession>
<protein>
    <recommendedName>
        <fullName evidence="5">Leucine rich repeat variant</fullName>
    </recommendedName>
</protein>
<organism evidence="3 4">
    <name type="scientific">Aphanothece hegewaldii CCALA 016</name>
    <dbReference type="NCBI Taxonomy" id="2107694"/>
    <lineage>
        <taxon>Bacteria</taxon>
        <taxon>Bacillati</taxon>
        <taxon>Cyanobacteriota</taxon>
        <taxon>Cyanophyceae</taxon>
        <taxon>Oscillatoriophycideae</taxon>
        <taxon>Chroococcales</taxon>
        <taxon>Aphanothecaceae</taxon>
        <taxon>Aphanothece</taxon>
    </lineage>
</organism>
<gene>
    <name evidence="3" type="ORF">C7H19_06495</name>
</gene>
<dbReference type="RefSeq" id="WP_106456080.1">
    <property type="nucleotide sequence ID" value="NZ_PXOH01000005.1"/>
</dbReference>
<dbReference type="EMBL" id="PXOH01000005">
    <property type="protein sequence ID" value="PSF38115.1"/>
    <property type="molecule type" value="Genomic_DNA"/>
</dbReference>
<dbReference type="InterPro" id="IPR011989">
    <property type="entry name" value="ARM-like"/>
</dbReference>
<evidence type="ECO:0000256" key="2">
    <source>
        <dbReference type="ARBA" id="ARBA00022738"/>
    </source>
</evidence>
<reference evidence="3 4" key="2">
    <citation type="submission" date="2018-03" db="EMBL/GenBank/DDBJ databases">
        <authorList>
            <person name="Keele B.F."/>
        </authorList>
    </citation>
    <scope>NUCLEOTIDE SEQUENCE [LARGE SCALE GENOMIC DNA]</scope>
    <source>
        <strain evidence="3 4">CCALA 016</strain>
    </source>
</reference>
<evidence type="ECO:0000313" key="4">
    <source>
        <dbReference type="Proteomes" id="UP000239001"/>
    </source>
</evidence>
<dbReference type="Gene3D" id="1.25.10.10">
    <property type="entry name" value="Leucine-rich Repeat Variant"/>
    <property type="match status" value="4"/>
</dbReference>
<evidence type="ECO:0008006" key="5">
    <source>
        <dbReference type="Google" id="ProtNLM"/>
    </source>
</evidence>
<evidence type="ECO:0000313" key="3">
    <source>
        <dbReference type="EMBL" id="PSF38115.1"/>
    </source>
</evidence>
<comment type="caution">
    <text evidence="3">The sequence shown here is derived from an EMBL/GenBank/DDBJ whole genome shotgun (WGS) entry which is preliminary data.</text>
</comment>
<proteinExistence type="predicted"/>
<keyword evidence="4" id="KW-1185">Reference proteome</keyword>
<dbReference type="InterPro" id="IPR016024">
    <property type="entry name" value="ARM-type_fold"/>
</dbReference>
<dbReference type="GO" id="GO:0030089">
    <property type="term" value="C:phycobilisome"/>
    <property type="evidence" value="ECO:0007669"/>
    <property type="project" value="UniProtKB-KW"/>
</dbReference>